<accession>A0A1U9QR50</accession>
<dbReference type="Proteomes" id="UP000189677">
    <property type="component" value="Chromosome"/>
</dbReference>
<dbReference type="InterPro" id="IPR036390">
    <property type="entry name" value="WH_DNA-bd_sf"/>
</dbReference>
<dbReference type="PROSITE" id="PS50949">
    <property type="entry name" value="HTH_GNTR"/>
    <property type="match status" value="1"/>
</dbReference>
<dbReference type="Pfam" id="PF00392">
    <property type="entry name" value="GntR"/>
    <property type="match status" value="1"/>
</dbReference>
<dbReference type="OrthoDB" id="4307011at2"/>
<dbReference type="PANTHER" id="PTHR38445:SF9">
    <property type="entry name" value="HTH-TYPE TRANSCRIPTIONAL REPRESSOR YTRA"/>
    <property type="match status" value="1"/>
</dbReference>
<sequence length="137" mass="14395">MTTGGLSIRVDSGAPVPPFEQIRAQFADLISVGRLREGDRLPPVRQLASDLGLANNTVVRAYRELESAGLVHSRRGSGTRVASATGAVDDNARAALAERAREFATAARLLGAGDEEALAAIRHALASGDRPRDLSLP</sequence>
<dbReference type="RefSeq" id="WP_078075006.1">
    <property type="nucleotide sequence ID" value="NZ_CP018047.1"/>
</dbReference>
<dbReference type="SUPFAM" id="SSF46785">
    <property type="entry name" value="Winged helix' DNA-binding domain"/>
    <property type="match status" value="1"/>
</dbReference>
<dbReference type="SMART" id="SM00345">
    <property type="entry name" value="HTH_GNTR"/>
    <property type="match status" value="1"/>
</dbReference>
<keyword evidence="1" id="KW-0805">Transcription regulation</keyword>
<evidence type="ECO:0000313" key="5">
    <source>
        <dbReference type="EMBL" id="AQU66473.1"/>
    </source>
</evidence>
<protein>
    <submittedName>
        <fullName evidence="5">GntR family transcriptional regulator</fullName>
    </submittedName>
</protein>
<dbReference type="KEGG" id="snw:BBN63_09660"/>
<reference evidence="5 6" key="1">
    <citation type="submission" date="2016-11" db="EMBL/GenBank/DDBJ databases">
        <title>Complete genome sequence of Streptomyces niveus SCSIO 3406.</title>
        <authorList>
            <person name="Zhu Q."/>
            <person name="Cheng W."/>
            <person name="Song Y."/>
            <person name="Li Q."/>
            <person name="Ju J."/>
        </authorList>
    </citation>
    <scope>NUCLEOTIDE SEQUENCE [LARGE SCALE GENOMIC DNA]</scope>
    <source>
        <strain evidence="5 6">SCSIO 3406</strain>
    </source>
</reference>
<keyword evidence="2" id="KW-0238">DNA-binding</keyword>
<gene>
    <name evidence="5" type="ORF">BBN63_09660</name>
</gene>
<dbReference type="GO" id="GO:0003677">
    <property type="term" value="F:DNA binding"/>
    <property type="evidence" value="ECO:0007669"/>
    <property type="project" value="UniProtKB-KW"/>
</dbReference>
<dbReference type="Gene3D" id="1.10.10.10">
    <property type="entry name" value="Winged helix-like DNA-binding domain superfamily/Winged helix DNA-binding domain"/>
    <property type="match status" value="1"/>
</dbReference>
<dbReference type="AlphaFoldDB" id="A0A1U9QR50"/>
<feature type="domain" description="HTH gntR-type" evidence="4">
    <location>
        <begin position="16"/>
        <end position="84"/>
    </location>
</feature>
<evidence type="ECO:0000256" key="3">
    <source>
        <dbReference type="ARBA" id="ARBA00023163"/>
    </source>
</evidence>
<name>A0A1U9QR50_STRNV</name>
<dbReference type="PANTHER" id="PTHR38445">
    <property type="entry name" value="HTH-TYPE TRANSCRIPTIONAL REPRESSOR YTRA"/>
    <property type="match status" value="1"/>
</dbReference>
<dbReference type="CDD" id="cd07377">
    <property type="entry name" value="WHTH_GntR"/>
    <property type="match status" value="1"/>
</dbReference>
<keyword evidence="3" id="KW-0804">Transcription</keyword>
<proteinExistence type="predicted"/>
<evidence type="ECO:0000256" key="1">
    <source>
        <dbReference type="ARBA" id="ARBA00023015"/>
    </source>
</evidence>
<dbReference type="EMBL" id="CP018047">
    <property type="protein sequence ID" value="AQU66473.1"/>
    <property type="molecule type" value="Genomic_DNA"/>
</dbReference>
<keyword evidence="6" id="KW-1185">Reference proteome</keyword>
<dbReference type="InterPro" id="IPR000524">
    <property type="entry name" value="Tscrpt_reg_HTH_GntR"/>
</dbReference>
<organism evidence="5 6">
    <name type="scientific">Streptomyces niveus</name>
    <name type="common">Streptomyces spheroides</name>
    <dbReference type="NCBI Taxonomy" id="193462"/>
    <lineage>
        <taxon>Bacteria</taxon>
        <taxon>Bacillati</taxon>
        <taxon>Actinomycetota</taxon>
        <taxon>Actinomycetes</taxon>
        <taxon>Kitasatosporales</taxon>
        <taxon>Streptomycetaceae</taxon>
        <taxon>Streptomyces</taxon>
    </lineage>
</organism>
<dbReference type="GO" id="GO:0003700">
    <property type="term" value="F:DNA-binding transcription factor activity"/>
    <property type="evidence" value="ECO:0007669"/>
    <property type="project" value="InterPro"/>
</dbReference>
<dbReference type="InterPro" id="IPR036388">
    <property type="entry name" value="WH-like_DNA-bd_sf"/>
</dbReference>
<evidence type="ECO:0000256" key="2">
    <source>
        <dbReference type="ARBA" id="ARBA00023125"/>
    </source>
</evidence>
<evidence type="ECO:0000313" key="6">
    <source>
        <dbReference type="Proteomes" id="UP000189677"/>
    </source>
</evidence>
<evidence type="ECO:0000259" key="4">
    <source>
        <dbReference type="PROSITE" id="PS50949"/>
    </source>
</evidence>